<accession>A0A1G8SQW0</accession>
<feature type="domain" description="LysM" evidence="9">
    <location>
        <begin position="25"/>
        <end position="68"/>
    </location>
</feature>
<evidence type="ECO:0000256" key="2">
    <source>
        <dbReference type="ARBA" id="ARBA00022670"/>
    </source>
</evidence>
<evidence type="ECO:0000256" key="1">
    <source>
        <dbReference type="ARBA" id="ARBA00007074"/>
    </source>
</evidence>
<organism evidence="11 12">
    <name type="scientific">Salimicrobium halophilum</name>
    <dbReference type="NCBI Taxonomy" id="86666"/>
    <lineage>
        <taxon>Bacteria</taxon>
        <taxon>Bacillati</taxon>
        <taxon>Bacillota</taxon>
        <taxon>Bacilli</taxon>
        <taxon>Bacillales</taxon>
        <taxon>Bacillaceae</taxon>
        <taxon>Salimicrobium</taxon>
    </lineage>
</organism>
<dbReference type="AlphaFoldDB" id="A0A1G8SQW0"/>
<dbReference type="PANTHER" id="PTHR47360">
    <property type="entry name" value="MUREIN DD-ENDOPEPTIDASE MEPS/MUREIN LD-CARBOXYPEPTIDASE"/>
    <property type="match status" value="1"/>
</dbReference>
<keyword evidence="12" id="KW-1185">Reference proteome</keyword>
<dbReference type="Pfam" id="PF00877">
    <property type="entry name" value="NLPC_P60"/>
    <property type="match status" value="1"/>
</dbReference>
<feature type="domain" description="LysM" evidence="9">
    <location>
        <begin position="84"/>
        <end position="127"/>
    </location>
</feature>
<dbReference type="Gene3D" id="3.90.1720.10">
    <property type="entry name" value="endopeptidase domain like (from Nostoc punctiforme)"/>
    <property type="match status" value="1"/>
</dbReference>
<evidence type="ECO:0000256" key="4">
    <source>
        <dbReference type="ARBA" id="ARBA00022737"/>
    </source>
</evidence>
<evidence type="ECO:0000259" key="9">
    <source>
        <dbReference type="PROSITE" id="PS51782"/>
    </source>
</evidence>
<keyword evidence="4" id="KW-0677">Repeat</keyword>
<dbReference type="OrthoDB" id="9813368at2"/>
<feature type="signal peptide" evidence="8">
    <location>
        <begin position="1"/>
        <end position="19"/>
    </location>
</feature>
<keyword evidence="6" id="KW-0788">Thiol protease</keyword>
<dbReference type="GO" id="GO:0006508">
    <property type="term" value="P:proteolysis"/>
    <property type="evidence" value="ECO:0007669"/>
    <property type="project" value="UniProtKB-KW"/>
</dbReference>
<dbReference type="EMBL" id="FNEV01000004">
    <property type="protein sequence ID" value="SDJ31611.1"/>
    <property type="molecule type" value="Genomic_DNA"/>
</dbReference>
<dbReference type="SMART" id="SM00257">
    <property type="entry name" value="LysM"/>
    <property type="match status" value="4"/>
</dbReference>
<dbReference type="STRING" id="86666.SAMN04490247_1476"/>
<comment type="similarity">
    <text evidence="1">Belongs to the peptidase C40 family.</text>
</comment>
<dbReference type="InterPro" id="IPR018392">
    <property type="entry name" value="LysM"/>
</dbReference>
<dbReference type="Proteomes" id="UP000199225">
    <property type="component" value="Unassembled WGS sequence"/>
</dbReference>
<dbReference type="GO" id="GO:0008234">
    <property type="term" value="F:cysteine-type peptidase activity"/>
    <property type="evidence" value="ECO:0007669"/>
    <property type="project" value="UniProtKB-KW"/>
</dbReference>
<dbReference type="RefSeq" id="WP_093193234.1">
    <property type="nucleotide sequence ID" value="NZ_FNEV01000004.1"/>
</dbReference>
<protein>
    <submittedName>
        <fullName evidence="11">D-gamma-glutamyl-meso-diaminopimelic acid endopeptidase CwlS</fullName>
    </submittedName>
</protein>
<dbReference type="SUPFAM" id="SSF54106">
    <property type="entry name" value="LysM domain"/>
    <property type="match status" value="4"/>
</dbReference>
<sequence length="386" mass="42021">MKKKMVSAFVMMGITGFGATTVEADTVEVEQGDSLWKIASTNGISVDQLMAWNDLAATTIHPGQKLRVKEETGVTASPSPSSPSVYEVEAGDYLSKIAGTYDTTVRQLKKWNNLTSDTIYVGQKLKLSGSGTVQKEEKPVASPTPGPSHTYIVRRGDSLSKIAQTLGMRVKDLKKWNDLETDTIHVGQALQVTKGTSAPKPSHEEEKVSVTSYEVQPGESLWTISQKFKVPVPALRELNNLKDTTIRVGQRLLLEKTKENHQEATSSFPASDIISTAKVHMGVPYVWGGNTPEEGFDCSGFLKYAFGKNGVSIPRTVASIHQQGTPVSSPSIGDLVFFETYKKGPSHAGIYLGDDMFIHAGSSSGVTVSSMDMNYWKTRYLGARSY</sequence>
<evidence type="ECO:0000256" key="7">
    <source>
        <dbReference type="SAM" id="MobiDB-lite"/>
    </source>
</evidence>
<dbReference type="InterPro" id="IPR052062">
    <property type="entry name" value="Murein_DD/LD_carboxypeptidase"/>
</dbReference>
<feature type="domain" description="LysM" evidence="9">
    <location>
        <begin position="211"/>
        <end position="254"/>
    </location>
</feature>
<dbReference type="InterPro" id="IPR000064">
    <property type="entry name" value="NLP_P60_dom"/>
</dbReference>
<dbReference type="Gene3D" id="3.10.350.10">
    <property type="entry name" value="LysM domain"/>
    <property type="match status" value="4"/>
</dbReference>
<dbReference type="PROSITE" id="PS51935">
    <property type="entry name" value="NLPC_P60"/>
    <property type="match status" value="1"/>
</dbReference>
<feature type="chain" id="PRO_5038904618" evidence="8">
    <location>
        <begin position="20"/>
        <end position="386"/>
    </location>
</feature>
<dbReference type="PANTHER" id="PTHR47360:SF1">
    <property type="entry name" value="ENDOPEPTIDASE NLPC-RELATED"/>
    <property type="match status" value="1"/>
</dbReference>
<evidence type="ECO:0000256" key="5">
    <source>
        <dbReference type="ARBA" id="ARBA00022801"/>
    </source>
</evidence>
<evidence type="ECO:0000313" key="11">
    <source>
        <dbReference type="EMBL" id="SDJ31611.1"/>
    </source>
</evidence>
<feature type="domain" description="NlpC/P60" evidence="10">
    <location>
        <begin position="267"/>
        <end position="386"/>
    </location>
</feature>
<dbReference type="InterPro" id="IPR038765">
    <property type="entry name" value="Papain-like_cys_pep_sf"/>
</dbReference>
<reference evidence="12" key="1">
    <citation type="submission" date="2016-10" db="EMBL/GenBank/DDBJ databases">
        <authorList>
            <person name="Varghese N."/>
            <person name="Submissions S."/>
        </authorList>
    </citation>
    <scope>NUCLEOTIDE SEQUENCE [LARGE SCALE GENOMIC DNA]</scope>
    <source>
        <strain evidence="12">DSM 4771</strain>
    </source>
</reference>
<keyword evidence="5" id="KW-0378">Hydrolase</keyword>
<dbReference type="Pfam" id="PF01476">
    <property type="entry name" value="LysM"/>
    <property type="match status" value="4"/>
</dbReference>
<evidence type="ECO:0000256" key="8">
    <source>
        <dbReference type="SAM" id="SignalP"/>
    </source>
</evidence>
<evidence type="ECO:0000313" key="12">
    <source>
        <dbReference type="Proteomes" id="UP000199225"/>
    </source>
</evidence>
<dbReference type="CDD" id="cd00118">
    <property type="entry name" value="LysM"/>
    <property type="match status" value="4"/>
</dbReference>
<evidence type="ECO:0000259" key="10">
    <source>
        <dbReference type="PROSITE" id="PS51935"/>
    </source>
</evidence>
<proteinExistence type="inferred from homology"/>
<feature type="region of interest" description="Disordered" evidence="7">
    <location>
        <begin position="130"/>
        <end position="149"/>
    </location>
</feature>
<feature type="domain" description="LysM" evidence="9">
    <location>
        <begin position="149"/>
        <end position="192"/>
    </location>
</feature>
<evidence type="ECO:0000256" key="3">
    <source>
        <dbReference type="ARBA" id="ARBA00022729"/>
    </source>
</evidence>
<dbReference type="SUPFAM" id="SSF54001">
    <property type="entry name" value="Cysteine proteinases"/>
    <property type="match status" value="1"/>
</dbReference>
<evidence type="ECO:0000256" key="6">
    <source>
        <dbReference type="ARBA" id="ARBA00022807"/>
    </source>
</evidence>
<keyword evidence="2" id="KW-0645">Protease</keyword>
<name>A0A1G8SQW0_9BACI</name>
<gene>
    <name evidence="11" type="ORF">SAMN04490247_1476</name>
</gene>
<keyword evidence="3 8" id="KW-0732">Signal</keyword>
<dbReference type="InterPro" id="IPR036779">
    <property type="entry name" value="LysM_dom_sf"/>
</dbReference>
<dbReference type="PROSITE" id="PS51782">
    <property type="entry name" value="LYSM"/>
    <property type="match status" value="4"/>
</dbReference>